<evidence type="ECO:0000313" key="3">
    <source>
        <dbReference type="WBParaSite" id="SBAD_0000116501-mRNA-1"/>
    </source>
</evidence>
<dbReference type="AlphaFoldDB" id="A0A183IBY4"/>
<protein>
    <submittedName>
        <fullName evidence="3">Replication protein A 70 kDa DNA-binding subunit</fullName>
    </submittedName>
</protein>
<reference evidence="1 2" key="2">
    <citation type="submission" date="2018-11" db="EMBL/GenBank/DDBJ databases">
        <authorList>
            <consortium name="Pathogen Informatics"/>
        </authorList>
    </citation>
    <scope>NUCLEOTIDE SEQUENCE [LARGE SCALE GENOMIC DNA]</scope>
</reference>
<sequence length="118" mass="13240">MTPYVAKGSFQWREADGKARHWSVNKTTTKSSQNVYLLDIGKLVEACGGRRPEFTKVGVLNELPPKLATNTIRTEEYSDHSNMDINGEISRRRKAAWASFSDVNVSPLDNELSVPTKK</sequence>
<evidence type="ECO:0000313" key="2">
    <source>
        <dbReference type="Proteomes" id="UP000270296"/>
    </source>
</evidence>
<name>A0A183IBY4_9BILA</name>
<evidence type="ECO:0000313" key="1">
    <source>
        <dbReference type="EMBL" id="VDO93300.1"/>
    </source>
</evidence>
<dbReference type="Proteomes" id="UP000270296">
    <property type="component" value="Unassembled WGS sequence"/>
</dbReference>
<dbReference type="EMBL" id="UZAM01006719">
    <property type="protein sequence ID" value="VDO93300.1"/>
    <property type="molecule type" value="Genomic_DNA"/>
</dbReference>
<organism evidence="3">
    <name type="scientific">Soboliphyme baturini</name>
    <dbReference type="NCBI Taxonomy" id="241478"/>
    <lineage>
        <taxon>Eukaryota</taxon>
        <taxon>Metazoa</taxon>
        <taxon>Ecdysozoa</taxon>
        <taxon>Nematoda</taxon>
        <taxon>Enoplea</taxon>
        <taxon>Dorylaimia</taxon>
        <taxon>Dioctophymatida</taxon>
        <taxon>Dioctophymatoidea</taxon>
        <taxon>Soboliphymatidae</taxon>
        <taxon>Soboliphyme</taxon>
    </lineage>
</organism>
<dbReference type="WBParaSite" id="SBAD_0000116501-mRNA-1">
    <property type="protein sequence ID" value="SBAD_0000116501-mRNA-1"/>
    <property type="gene ID" value="SBAD_0000116501"/>
</dbReference>
<accession>A0A183IBY4</accession>
<reference evidence="3" key="1">
    <citation type="submission" date="2016-06" db="UniProtKB">
        <authorList>
            <consortium name="WormBaseParasite"/>
        </authorList>
    </citation>
    <scope>IDENTIFICATION</scope>
</reference>
<proteinExistence type="predicted"/>
<gene>
    <name evidence="1" type="ORF">SBAD_LOCUS1128</name>
</gene>
<keyword evidence="2" id="KW-1185">Reference proteome</keyword>